<evidence type="ECO:0000313" key="2">
    <source>
        <dbReference type="EMBL" id="HDR51006.1"/>
    </source>
</evidence>
<dbReference type="EMBL" id="DSDK01000288">
    <property type="protein sequence ID" value="HDR51006.1"/>
    <property type="molecule type" value="Genomic_DNA"/>
</dbReference>
<dbReference type="GO" id="GO:0004521">
    <property type="term" value="F:RNA endonuclease activity"/>
    <property type="evidence" value="ECO:0007669"/>
    <property type="project" value="InterPro"/>
</dbReference>
<organism evidence="2">
    <name type="scientific">Mariniphaga anaerophila</name>
    <dbReference type="NCBI Taxonomy" id="1484053"/>
    <lineage>
        <taxon>Bacteria</taxon>
        <taxon>Pseudomonadati</taxon>
        <taxon>Bacteroidota</taxon>
        <taxon>Bacteroidia</taxon>
        <taxon>Marinilabiliales</taxon>
        <taxon>Prolixibacteraceae</taxon>
        <taxon>Mariniphaga</taxon>
    </lineage>
</organism>
<dbReference type="AlphaFoldDB" id="A0A831PQH2"/>
<evidence type="ECO:0000259" key="1">
    <source>
        <dbReference type="Pfam" id="PF08340"/>
    </source>
</evidence>
<gene>
    <name evidence="2" type="ORF">ENN90_05200</name>
</gene>
<comment type="caution">
    <text evidence="2">The sequence shown here is derived from an EMBL/GenBank/DDBJ whole genome shotgun (WGS) entry which is preliminary data.</text>
</comment>
<dbReference type="InterPro" id="IPR005229">
    <property type="entry name" value="YicC/YloC-like"/>
</dbReference>
<dbReference type="Pfam" id="PF08340">
    <property type="entry name" value="YicC-like_C"/>
    <property type="match status" value="1"/>
</dbReference>
<name>A0A831PQH2_9BACT</name>
<reference evidence="2" key="1">
    <citation type="journal article" date="2020" name="mSystems">
        <title>Genome- and Community-Level Interaction Insights into Carbon Utilization and Element Cycling Functions of Hydrothermarchaeota in Hydrothermal Sediment.</title>
        <authorList>
            <person name="Zhou Z."/>
            <person name="Liu Y."/>
            <person name="Xu W."/>
            <person name="Pan J."/>
            <person name="Luo Z.H."/>
            <person name="Li M."/>
        </authorList>
    </citation>
    <scope>NUCLEOTIDE SEQUENCE [LARGE SCALE GENOMIC DNA]</scope>
    <source>
        <strain evidence="2">SpSt-1217</strain>
    </source>
</reference>
<feature type="domain" description="Endoribonuclease YicC-like C-terminal" evidence="1">
    <location>
        <begin position="1"/>
        <end position="48"/>
    </location>
</feature>
<dbReference type="PANTHER" id="PTHR30636">
    <property type="entry name" value="UPF0701 PROTEIN YICC"/>
    <property type="match status" value="1"/>
</dbReference>
<dbReference type="InterPro" id="IPR013551">
    <property type="entry name" value="YicC-like_C"/>
</dbReference>
<feature type="non-terminal residue" evidence="2">
    <location>
        <position position="1"/>
    </location>
</feature>
<sequence>GKKLAFISQEMGREINTLGSKAYEPNIQRLVVQMKDHLERIKEQLLNVL</sequence>
<protein>
    <submittedName>
        <fullName evidence="2">DUF1732 domain-containing protein</fullName>
    </submittedName>
</protein>
<dbReference type="PANTHER" id="PTHR30636:SF3">
    <property type="entry name" value="UPF0701 PROTEIN YICC"/>
    <property type="match status" value="1"/>
</dbReference>
<accession>A0A831PQH2</accession>
<dbReference type="Proteomes" id="UP000886047">
    <property type="component" value="Unassembled WGS sequence"/>
</dbReference>
<proteinExistence type="predicted"/>